<dbReference type="GO" id="GO:0008410">
    <property type="term" value="F:CoA-transferase activity"/>
    <property type="evidence" value="ECO:0007669"/>
    <property type="project" value="TreeGrafter"/>
</dbReference>
<dbReference type="InterPro" id="IPR023606">
    <property type="entry name" value="CoA-Trfase_III_dom_1_sf"/>
</dbReference>
<dbReference type="Pfam" id="PF02515">
    <property type="entry name" value="CoA_transf_3"/>
    <property type="match status" value="1"/>
</dbReference>
<evidence type="ECO:0000256" key="1">
    <source>
        <dbReference type="ARBA" id="ARBA00022679"/>
    </source>
</evidence>
<protein>
    <submittedName>
        <fullName evidence="2">Unannotated protein</fullName>
    </submittedName>
</protein>
<dbReference type="AlphaFoldDB" id="A0A6J7QCK9"/>
<dbReference type="EMBL" id="CAFBPA010000197">
    <property type="protein sequence ID" value="CAB5014019.1"/>
    <property type="molecule type" value="Genomic_DNA"/>
</dbReference>
<proteinExistence type="predicted"/>
<evidence type="ECO:0000313" key="2">
    <source>
        <dbReference type="EMBL" id="CAB5014019.1"/>
    </source>
</evidence>
<dbReference type="SUPFAM" id="SSF89796">
    <property type="entry name" value="CoA-transferase family III (CaiB/BaiF)"/>
    <property type="match status" value="1"/>
</dbReference>
<dbReference type="Gene3D" id="3.40.50.10540">
    <property type="entry name" value="Crotonobetainyl-coa:carnitine coa-transferase, domain 1"/>
    <property type="match status" value="1"/>
</dbReference>
<dbReference type="PANTHER" id="PTHR48207:SF4">
    <property type="entry name" value="BLL6097 PROTEIN"/>
    <property type="match status" value="1"/>
</dbReference>
<accession>A0A6J7QCK9</accession>
<dbReference type="InterPro" id="IPR050483">
    <property type="entry name" value="CoA-transferase_III_domain"/>
</dbReference>
<sequence>MSSPANRPLEGLRVVELGALVAAPFCGMLLGDLGAEVIKIEPPEGDMARAFAPFVEGESAFFMSVNRGKRSVAIDVKDPEALSWVRKIAASADVVIHNYRSGVAERLGLGYADLQSDNPGLIYCAVSGFGPSGPMAKRPGIDLIFQAESGMLAITGTPDGPPVKVGTNAADVYAATTAAACINAALVRRGITGLGCQVDVSLRDAFLSLQACWFGSYLATGIQPARVGAGSPFTAPTDVYPTADGYIVLAVVNDKHWRIFCETLGLTDLADDSRFVDNESRVTHVEFLRKIVSDSLAARTTADWLSAFKSAQIPAGEVMEYADVVADEQVQLNQMVIEFQHAGGFAVRTQGVPFWFDGVKADLVVPPPALGQHTIEILREMGCTEEAARRLAER</sequence>
<keyword evidence="1" id="KW-0808">Transferase</keyword>
<reference evidence="2" key="1">
    <citation type="submission" date="2020-05" db="EMBL/GenBank/DDBJ databases">
        <authorList>
            <person name="Chiriac C."/>
            <person name="Salcher M."/>
            <person name="Ghai R."/>
            <person name="Kavagutti S V."/>
        </authorList>
    </citation>
    <scope>NUCLEOTIDE SEQUENCE</scope>
</reference>
<dbReference type="PANTHER" id="PTHR48207">
    <property type="entry name" value="SUCCINATE--HYDROXYMETHYLGLUTARATE COA-TRANSFERASE"/>
    <property type="match status" value="1"/>
</dbReference>
<dbReference type="Gene3D" id="3.30.1540.10">
    <property type="entry name" value="formyl-coa transferase, domain 3"/>
    <property type="match status" value="1"/>
</dbReference>
<organism evidence="2">
    <name type="scientific">freshwater metagenome</name>
    <dbReference type="NCBI Taxonomy" id="449393"/>
    <lineage>
        <taxon>unclassified sequences</taxon>
        <taxon>metagenomes</taxon>
        <taxon>ecological metagenomes</taxon>
    </lineage>
</organism>
<gene>
    <name evidence="2" type="ORF">UFOPK4043_01207</name>
</gene>
<dbReference type="InterPro" id="IPR044855">
    <property type="entry name" value="CoA-Trfase_III_dom3_sf"/>
</dbReference>
<dbReference type="InterPro" id="IPR003673">
    <property type="entry name" value="CoA-Trfase_fam_III"/>
</dbReference>
<name>A0A6J7QCK9_9ZZZZ</name>